<dbReference type="GO" id="GO:0008170">
    <property type="term" value="F:N-methyltransferase activity"/>
    <property type="evidence" value="ECO:0007669"/>
    <property type="project" value="InterPro"/>
</dbReference>
<dbReference type="SUPFAM" id="SSF53335">
    <property type="entry name" value="S-adenosyl-L-methionine-dependent methyltransferases"/>
    <property type="match status" value="1"/>
</dbReference>
<evidence type="ECO:0000256" key="3">
    <source>
        <dbReference type="ARBA" id="ARBA00022679"/>
    </source>
</evidence>
<dbReference type="InterPro" id="IPR003115">
    <property type="entry name" value="ParB_N"/>
</dbReference>
<dbReference type="InterPro" id="IPR001091">
    <property type="entry name" value="RM_Methyltransferase"/>
</dbReference>
<comment type="similarity">
    <text evidence="1">Belongs to the N(4)/N(6)-methyltransferase family.</text>
</comment>
<evidence type="ECO:0000256" key="1">
    <source>
        <dbReference type="ARBA" id="ARBA00006594"/>
    </source>
</evidence>
<name>A0A6J5N3Y3_9CAUD</name>
<protein>
    <submittedName>
        <fullName evidence="5">COG0863 DNA modification methylase</fullName>
    </submittedName>
</protein>
<dbReference type="InterPro" id="IPR036086">
    <property type="entry name" value="ParB/Sulfiredoxin_sf"/>
</dbReference>
<feature type="domain" description="ParB-like N-terminal" evidence="4">
    <location>
        <begin position="2"/>
        <end position="95"/>
    </location>
</feature>
<keyword evidence="3" id="KW-0808">Transferase</keyword>
<keyword evidence="2 5" id="KW-0489">Methyltransferase</keyword>
<reference evidence="5" key="1">
    <citation type="submission" date="2020-04" db="EMBL/GenBank/DDBJ databases">
        <authorList>
            <person name="Chiriac C."/>
            <person name="Salcher M."/>
            <person name="Ghai R."/>
            <person name="Kavagutti S V."/>
        </authorList>
    </citation>
    <scope>NUCLEOTIDE SEQUENCE</scope>
</reference>
<dbReference type="PIRSF" id="PIRSF036758">
    <property type="entry name" value="Aden_M_ParB"/>
    <property type="match status" value="1"/>
</dbReference>
<dbReference type="InterPro" id="IPR029063">
    <property type="entry name" value="SAM-dependent_MTases_sf"/>
</dbReference>
<accession>A0A6J5N3Y3</accession>
<evidence type="ECO:0000259" key="4">
    <source>
        <dbReference type="SMART" id="SM00470"/>
    </source>
</evidence>
<dbReference type="PROSITE" id="PS00092">
    <property type="entry name" value="N6_MTASE"/>
    <property type="match status" value="1"/>
</dbReference>
<sequence>MKIVNIKEVKTNPKNPRVIKDDKFKKLVKSIQEFPDMLNKRPLVCFTDTDGKYVVLGGNMRLKACNELKLTEIPIILADEWTEEQKNEFLIKDNVGFGEWDWDDLANEWDVEKLEEWGLDIPNFDNAVHLEAEEDDFDGTPPEEPKTVLGDLYEIGEHRLLCGDSTDSDIVAKLMNGQKADMVFTDPPYGVDYEGINNDNRSGLKELLNGAFSNYITNSKNGASVYCFHSDKCSDIFNEVFRSYCHFSSMVIWVKESIVLSQTDYQSKHEPCFYGWFDNGTHKWYSDRKQESIWIAKSKREEGHTTPKPIEIVSKGINNSSQTNHLVLDLFLGSGSTMVASHQLKRKCYGMELDPKYCDVIIKRMIKLDDTLTIKRNGVDVTNEWK</sequence>
<dbReference type="Pfam" id="PF02195">
    <property type="entry name" value="ParB_N"/>
    <property type="match status" value="1"/>
</dbReference>
<dbReference type="EMBL" id="LR796606">
    <property type="protein sequence ID" value="CAB4153794.1"/>
    <property type="molecule type" value="Genomic_DNA"/>
</dbReference>
<dbReference type="InterPro" id="IPR002052">
    <property type="entry name" value="DNA_methylase_N6_adenine_CS"/>
</dbReference>
<dbReference type="GO" id="GO:0003677">
    <property type="term" value="F:DNA binding"/>
    <property type="evidence" value="ECO:0007669"/>
    <property type="project" value="InterPro"/>
</dbReference>
<evidence type="ECO:0000256" key="2">
    <source>
        <dbReference type="ARBA" id="ARBA00022603"/>
    </source>
</evidence>
<evidence type="ECO:0000313" key="5">
    <source>
        <dbReference type="EMBL" id="CAB4153794.1"/>
    </source>
</evidence>
<dbReference type="SUPFAM" id="SSF110849">
    <property type="entry name" value="ParB/Sulfiredoxin"/>
    <property type="match status" value="1"/>
</dbReference>
<dbReference type="InterPro" id="IPR015840">
    <property type="entry name" value="DNA_MeTrfase_ParB"/>
</dbReference>
<proteinExistence type="inferred from homology"/>
<dbReference type="Gene3D" id="3.90.1530.10">
    <property type="entry name" value="Conserved hypothetical protein from pyrococcus furiosus pfu- 392566-001, ParB domain"/>
    <property type="match status" value="1"/>
</dbReference>
<dbReference type="PRINTS" id="PR00508">
    <property type="entry name" value="S21N4MTFRASE"/>
</dbReference>
<dbReference type="Pfam" id="PF01555">
    <property type="entry name" value="N6_N4_Mtase"/>
    <property type="match status" value="1"/>
</dbReference>
<dbReference type="Gene3D" id="3.40.50.150">
    <property type="entry name" value="Vaccinia Virus protein VP39"/>
    <property type="match status" value="1"/>
</dbReference>
<gene>
    <name evidence="5" type="ORF">UFOVP627_44</name>
</gene>
<dbReference type="GO" id="GO:0032259">
    <property type="term" value="P:methylation"/>
    <property type="evidence" value="ECO:0007669"/>
    <property type="project" value="UniProtKB-KW"/>
</dbReference>
<organism evidence="5">
    <name type="scientific">uncultured Caudovirales phage</name>
    <dbReference type="NCBI Taxonomy" id="2100421"/>
    <lineage>
        <taxon>Viruses</taxon>
        <taxon>Duplodnaviria</taxon>
        <taxon>Heunggongvirae</taxon>
        <taxon>Uroviricota</taxon>
        <taxon>Caudoviricetes</taxon>
        <taxon>Peduoviridae</taxon>
        <taxon>Maltschvirus</taxon>
        <taxon>Maltschvirus maltsch</taxon>
    </lineage>
</organism>
<dbReference type="SMART" id="SM00470">
    <property type="entry name" value="ParB"/>
    <property type="match status" value="1"/>
</dbReference>
<dbReference type="InterPro" id="IPR002941">
    <property type="entry name" value="DNA_methylase_N4/N6"/>
</dbReference>